<feature type="region of interest" description="Disordered" evidence="6">
    <location>
        <begin position="32"/>
        <end position="64"/>
    </location>
</feature>
<dbReference type="EMBL" id="CAJVPV010019806">
    <property type="protein sequence ID" value="CAG8712450.1"/>
    <property type="molecule type" value="Genomic_DNA"/>
</dbReference>
<feature type="transmembrane region" description="Helical" evidence="7">
    <location>
        <begin position="174"/>
        <end position="192"/>
    </location>
</feature>
<evidence type="ECO:0000256" key="7">
    <source>
        <dbReference type="SAM" id="Phobius"/>
    </source>
</evidence>
<evidence type="ECO:0000256" key="4">
    <source>
        <dbReference type="ARBA" id="ARBA00022989"/>
    </source>
</evidence>
<dbReference type="PANTHER" id="PTHR23504:SF15">
    <property type="entry name" value="MAJOR FACILITATOR SUPERFAMILY (MFS) PROFILE DOMAIN-CONTAINING PROTEIN"/>
    <property type="match status" value="1"/>
</dbReference>
<evidence type="ECO:0000313" key="9">
    <source>
        <dbReference type="Proteomes" id="UP000789342"/>
    </source>
</evidence>
<feature type="transmembrane region" description="Helical" evidence="7">
    <location>
        <begin position="212"/>
        <end position="237"/>
    </location>
</feature>
<evidence type="ECO:0000256" key="1">
    <source>
        <dbReference type="ARBA" id="ARBA00004141"/>
    </source>
</evidence>
<dbReference type="PANTHER" id="PTHR23504">
    <property type="entry name" value="MAJOR FACILITATOR SUPERFAMILY DOMAIN-CONTAINING PROTEIN 10"/>
    <property type="match status" value="1"/>
</dbReference>
<feature type="region of interest" description="Disordered" evidence="6">
    <location>
        <begin position="1"/>
        <end position="20"/>
    </location>
</feature>
<accession>A0A9N9HYI0</accession>
<organism evidence="8 9">
    <name type="scientific">Acaulospora morrowiae</name>
    <dbReference type="NCBI Taxonomy" id="94023"/>
    <lineage>
        <taxon>Eukaryota</taxon>
        <taxon>Fungi</taxon>
        <taxon>Fungi incertae sedis</taxon>
        <taxon>Mucoromycota</taxon>
        <taxon>Glomeromycotina</taxon>
        <taxon>Glomeromycetes</taxon>
        <taxon>Diversisporales</taxon>
        <taxon>Acaulosporaceae</taxon>
        <taxon>Acaulospora</taxon>
    </lineage>
</organism>
<proteinExistence type="predicted"/>
<comment type="caution">
    <text evidence="8">The sequence shown here is derived from an EMBL/GenBank/DDBJ whole genome shotgun (WGS) entry which is preliminary data.</text>
</comment>
<feature type="non-terminal residue" evidence="8">
    <location>
        <position position="327"/>
    </location>
</feature>
<keyword evidence="9" id="KW-1185">Reference proteome</keyword>
<dbReference type="Gene3D" id="1.20.1250.20">
    <property type="entry name" value="MFS general substrate transporter like domains"/>
    <property type="match status" value="1"/>
</dbReference>
<keyword evidence="4 7" id="KW-1133">Transmembrane helix</keyword>
<evidence type="ECO:0000256" key="3">
    <source>
        <dbReference type="ARBA" id="ARBA00022692"/>
    </source>
</evidence>
<dbReference type="GO" id="GO:0016020">
    <property type="term" value="C:membrane"/>
    <property type="evidence" value="ECO:0007669"/>
    <property type="project" value="UniProtKB-SubCell"/>
</dbReference>
<feature type="transmembrane region" description="Helical" evidence="7">
    <location>
        <begin position="258"/>
        <end position="275"/>
    </location>
</feature>
<evidence type="ECO:0000256" key="6">
    <source>
        <dbReference type="SAM" id="MobiDB-lite"/>
    </source>
</evidence>
<evidence type="ECO:0000256" key="2">
    <source>
        <dbReference type="ARBA" id="ARBA00022448"/>
    </source>
</evidence>
<sequence length="327" mass="36827">LERKTLSCSNAIKSPDANSNVSHIQKSYGAINHYNSDSEDSHYSDLSKQPFDRSGNPKMKGNSRDAEEEFLEDMSVASLTNDLEVKSDEQKIVSTFNIPSAAWTSIVSYAILSFHAIFMEEIYTLYTVTAVQFGGLGFHATKLALSLTIMGGVQLTSQFIIFPWITCRVNMLKLYHICWFTYIPVYLLFPLINKLEIYLSKNEVKWSETIVWYSLLPVLTVRYFLGVCTFTPVMIFINNSTSSDTLGTVNGIGQTLASFVRSIGPAFGGFLWSWSLTNNRNFPFDNFFVFIVLSIAAFIGWLHSLSLPRDVNKSDNLDDDEVILLGE</sequence>
<dbReference type="SUPFAM" id="SSF103473">
    <property type="entry name" value="MFS general substrate transporter"/>
    <property type="match status" value="1"/>
</dbReference>
<feature type="transmembrane region" description="Helical" evidence="7">
    <location>
        <begin position="96"/>
        <end position="118"/>
    </location>
</feature>
<dbReference type="OrthoDB" id="419616at2759"/>
<evidence type="ECO:0000256" key="5">
    <source>
        <dbReference type="ARBA" id="ARBA00023136"/>
    </source>
</evidence>
<comment type="subcellular location">
    <subcellularLocation>
        <location evidence="1">Membrane</location>
        <topology evidence="1">Multi-pass membrane protein</topology>
    </subcellularLocation>
</comment>
<keyword evidence="5 7" id="KW-0472">Membrane</keyword>
<feature type="transmembrane region" description="Helical" evidence="7">
    <location>
        <begin position="287"/>
        <end position="307"/>
    </location>
</feature>
<keyword evidence="3 7" id="KW-0812">Transmembrane</keyword>
<dbReference type="AlphaFoldDB" id="A0A9N9HYI0"/>
<dbReference type="Proteomes" id="UP000789342">
    <property type="component" value="Unassembled WGS sequence"/>
</dbReference>
<name>A0A9N9HYI0_9GLOM</name>
<feature type="transmembrane region" description="Helical" evidence="7">
    <location>
        <begin position="143"/>
        <end position="162"/>
    </location>
</feature>
<keyword evidence="2" id="KW-0813">Transport</keyword>
<protein>
    <submittedName>
        <fullName evidence="8">6138_t:CDS:1</fullName>
    </submittedName>
</protein>
<reference evidence="8" key="1">
    <citation type="submission" date="2021-06" db="EMBL/GenBank/DDBJ databases">
        <authorList>
            <person name="Kallberg Y."/>
            <person name="Tangrot J."/>
            <person name="Rosling A."/>
        </authorList>
    </citation>
    <scope>NUCLEOTIDE SEQUENCE</scope>
    <source>
        <strain evidence="8">CL551</strain>
    </source>
</reference>
<evidence type="ECO:0000313" key="8">
    <source>
        <dbReference type="EMBL" id="CAG8712450.1"/>
    </source>
</evidence>
<dbReference type="InterPro" id="IPR036259">
    <property type="entry name" value="MFS_trans_sf"/>
</dbReference>
<gene>
    <name evidence="8" type="ORF">AMORRO_LOCUS12778</name>
</gene>